<gene>
    <name evidence="12" type="ORF">F3Y22_tig00110383pilonHSYRG00352</name>
</gene>
<comment type="caution">
    <text evidence="12">The sequence shown here is derived from an EMBL/GenBank/DDBJ whole genome shotgun (WGS) entry which is preliminary data.</text>
</comment>
<evidence type="ECO:0000256" key="10">
    <source>
        <dbReference type="ARBA" id="ARBA00047944"/>
    </source>
</evidence>
<keyword evidence="5" id="KW-0698">rRNA processing</keyword>
<dbReference type="EC" id="2.1.1.193" evidence="3"/>
<keyword evidence="7" id="KW-0808">Transferase</keyword>
<keyword evidence="13" id="KW-1185">Reference proteome</keyword>
<name>A0A6A3AUP9_HIBSY</name>
<protein>
    <recommendedName>
        <fullName evidence="3">16S rRNA (uracil(1498)-N(3))-methyltransferase</fullName>
        <ecNumber evidence="3">2.1.1.193</ecNumber>
    </recommendedName>
</protein>
<dbReference type="Proteomes" id="UP000436088">
    <property type="component" value="Unassembled WGS sequence"/>
</dbReference>
<evidence type="ECO:0000256" key="4">
    <source>
        <dbReference type="ARBA" id="ARBA00022490"/>
    </source>
</evidence>
<proteinExistence type="inferred from homology"/>
<dbReference type="SUPFAM" id="SSF75217">
    <property type="entry name" value="alpha/beta knot"/>
    <property type="match status" value="1"/>
</dbReference>
<dbReference type="GO" id="GO:0070475">
    <property type="term" value="P:rRNA base methylation"/>
    <property type="evidence" value="ECO:0007669"/>
    <property type="project" value="TreeGrafter"/>
</dbReference>
<reference evidence="12" key="1">
    <citation type="submission" date="2019-09" db="EMBL/GenBank/DDBJ databases">
        <title>Draft genome information of white flower Hibiscus syriacus.</title>
        <authorList>
            <person name="Kim Y.-M."/>
        </authorList>
    </citation>
    <scope>NUCLEOTIDE SEQUENCE [LARGE SCALE GENOMIC DNA]</scope>
    <source>
        <strain evidence="12">YM2019G1</strain>
    </source>
</reference>
<comment type="subcellular location">
    <subcellularLocation>
        <location evidence="1">Cytoplasm</location>
    </subcellularLocation>
</comment>
<comment type="catalytic activity">
    <reaction evidence="10">
        <text>uridine(1498) in 16S rRNA + S-adenosyl-L-methionine = N(3)-methyluridine(1498) in 16S rRNA + S-adenosyl-L-homocysteine + H(+)</text>
        <dbReference type="Rhea" id="RHEA:42920"/>
        <dbReference type="Rhea" id="RHEA-COMP:10283"/>
        <dbReference type="Rhea" id="RHEA-COMP:10284"/>
        <dbReference type="ChEBI" id="CHEBI:15378"/>
        <dbReference type="ChEBI" id="CHEBI:57856"/>
        <dbReference type="ChEBI" id="CHEBI:59789"/>
        <dbReference type="ChEBI" id="CHEBI:65315"/>
        <dbReference type="ChEBI" id="CHEBI:74502"/>
        <dbReference type="EC" id="2.1.1.193"/>
    </reaction>
</comment>
<keyword evidence="4" id="KW-0963">Cytoplasm</keyword>
<evidence type="ECO:0000256" key="9">
    <source>
        <dbReference type="ARBA" id="ARBA00025699"/>
    </source>
</evidence>
<evidence type="ECO:0000313" key="13">
    <source>
        <dbReference type="Proteomes" id="UP000436088"/>
    </source>
</evidence>
<dbReference type="Gene3D" id="3.40.1280.10">
    <property type="match status" value="1"/>
</dbReference>
<evidence type="ECO:0000259" key="11">
    <source>
        <dbReference type="Pfam" id="PF04452"/>
    </source>
</evidence>
<comment type="similarity">
    <text evidence="2">Belongs to the RNA methyltransferase RsmE family.</text>
</comment>
<dbReference type="GO" id="GO:0070042">
    <property type="term" value="F:rRNA (uridine-N3-)-methyltransferase activity"/>
    <property type="evidence" value="ECO:0007669"/>
    <property type="project" value="TreeGrafter"/>
</dbReference>
<accession>A0A6A3AUP9</accession>
<dbReference type="Pfam" id="PF04452">
    <property type="entry name" value="Methyltrans_RNA"/>
    <property type="match status" value="1"/>
</dbReference>
<dbReference type="PANTHER" id="PTHR30027">
    <property type="entry name" value="RIBOSOMAL RNA SMALL SUBUNIT METHYLTRANSFERASE E"/>
    <property type="match status" value="1"/>
</dbReference>
<evidence type="ECO:0000313" key="12">
    <source>
        <dbReference type="EMBL" id="KAE8707598.1"/>
    </source>
</evidence>
<sequence length="184" mass="20036">MQGGAILVQGELFSGRGGLVEGFIENIDRTPISFVALEDPKLVLPQTPQWNIFSAFSSLKGGRAGWLVEKCTELGATSVTPLLTERSSIISDNRVERLQRVILAAAKQCTLYRERVNLITKAGAIAVGLGPHRLRVETATIYSYFSDSYSMIGACKFYIISETLVSNYYVADTTGVQGYGISLC</sequence>
<organism evidence="12 13">
    <name type="scientific">Hibiscus syriacus</name>
    <name type="common">Rose of Sharon</name>
    <dbReference type="NCBI Taxonomy" id="106335"/>
    <lineage>
        <taxon>Eukaryota</taxon>
        <taxon>Viridiplantae</taxon>
        <taxon>Streptophyta</taxon>
        <taxon>Embryophyta</taxon>
        <taxon>Tracheophyta</taxon>
        <taxon>Spermatophyta</taxon>
        <taxon>Magnoliopsida</taxon>
        <taxon>eudicotyledons</taxon>
        <taxon>Gunneridae</taxon>
        <taxon>Pentapetalae</taxon>
        <taxon>rosids</taxon>
        <taxon>malvids</taxon>
        <taxon>Malvales</taxon>
        <taxon>Malvaceae</taxon>
        <taxon>Malvoideae</taxon>
        <taxon>Hibiscus</taxon>
    </lineage>
</organism>
<evidence type="ECO:0000256" key="3">
    <source>
        <dbReference type="ARBA" id="ARBA00012328"/>
    </source>
</evidence>
<dbReference type="InterPro" id="IPR029028">
    <property type="entry name" value="Alpha/beta_knot_MTases"/>
</dbReference>
<dbReference type="InterPro" id="IPR029026">
    <property type="entry name" value="tRNA_m1G_MTases_N"/>
</dbReference>
<evidence type="ECO:0000256" key="1">
    <source>
        <dbReference type="ARBA" id="ARBA00004496"/>
    </source>
</evidence>
<evidence type="ECO:0000256" key="6">
    <source>
        <dbReference type="ARBA" id="ARBA00022603"/>
    </source>
</evidence>
<dbReference type="AlphaFoldDB" id="A0A6A3AUP9"/>
<dbReference type="InterPro" id="IPR006700">
    <property type="entry name" value="RsmE"/>
</dbReference>
<keyword evidence="8" id="KW-0949">S-adenosyl-L-methionine</keyword>
<evidence type="ECO:0000256" key="5">
    <source>
        <dbReference type="ARBA" id="ARBA00022552"/>
    </source>
</evidence>
<evidence type="ECO:0000256" key="8">
    <source>
        <dbReference type="ARBA" id="ARBA00022691"/>
    </source>
</evidence>
<evidence type="ECO:0000256" key="2">
    <source>
        <dbReference type="ARBA" id="ARBA00005528"/>
    </source>
</evidence>
<keyword evidence="6 12" id="KW-0489">Methyltransferase</keyword>
<dbReference type="InterPro" id="IPR046886">
    <property type="entry name" value="RsmE_MTase_dom"/>
</dbReference>
<comment type="function">
    <text evidence="9">Specifically methylates the N3 position of the uracil ring of uridine 1498 (m3U1498) in 16S rRNA. Acts on the fully assembled 30S ribosomal subunit.</text>
</comment>
<dbReference type="GO" id="GO:0005737">
    <property type="term" value="C:cytoplasm"/>
    <property type="evidence" value="ECO:0007669"/>
    <property type="project" value="UniProtKB-SubCell"/>
</dbReference>
<dbReference type="EMBL" id="VEPZ02000963">
    <property type="protein sequence ID" value="KAE8707598.1"/>
    <property type="molecule type" value="Genomic_DNA"/>
</dbReference>
<feature type="domain" description="Ribosomal RNA small subunit methyltransferase E methyltransferase" evidence="11">
    <location>
        <begin position="48"/>
        <end position="110"/>
    </location>
</feature>
<dbReference type="PANTHER" id="PTHR30027:SF3">
    <property type="entry name" value="16S RRNA (URACIL(1498)-N(3))-METHYLTRANSFERASE"/>
    <property type="match status" value="1"/>
</dbReference>
<evidence type="ECO:0000256" key="7">
    <source>
        <dbReference type="ARBA" id="ARBA00022679"/>
    </source>
</evidence>